<dbReference type="SUPFAM" id="SSF53474">
    <property type="entry name" value="alpha/beta-Hydrolases"/>
    <property type="match status" value="1"/>
</dbReference>
<comment type="similarity">
    <text evidence="1">Belongs to the AB hydrolase superfamily.</text>
</comment>
<dbReference type="InterPro" id="IPR029058">
    <property type="entry name" value="AB_hydrolase_fold"/>
</dbReference>
<dbReference type="Gene3D" id="3.40.50.1820">
    <property type="entry name" value="alpha/beta hydrolase"/>
    <property type="match status" value="1"/>
</dbReference>
<protein>
    <recommendedName>
        <fullName evidence="3">AB hydrolase-1 domain-containing protein</fullName>
    </recommendedName>
</protein>
<accession>A0A1B0G4Y8</accession>
<dbReference type="AlphaFoldDB" id="A0A1B0G4Y8"/>
<dbReference type="EMBL" id="CCAG010022143">
    <property type="status" value="NOT_ANNOTATED_CDS"/>
    <property type="molecule type" value="Genomic_DNA"/>
</dbReference>
<dbReference type="InterPro" id="IPR050266">
    <property type="entry name" value="AB_hydrolase_sf"/>
</dbReference>
<dbReference type="GO" id="GO:0016020">
    <property type="term" value="C:membrane"/>
    <property type="evidence" value="ECO:0007669"/>
    <property type="project" value="TreeGrafter"/>
</dbReference>
<name>A0A1B0G4Y8_GLOMM</name>
<dbReference type="InterPro" id="IPR000073">
    <property type="entry name" value="AB_hydrolase_1"/>
</dbReference>
<dbReference type="EnsemblMetazoa" id="GMOY008384-RA">
    <property type="protein sequence ID" value="GMOY008384-PA"/>
    <property type="gene ID" value="GMOY008384"/>
</dbReference>
<evidence type="ECO:0000256" key="2">
    <source>
        <dbReference type="ARBA" id="ARBA00022801"/>
    </source>
</evidence>
<keyword evidence="5" id="KW-1185">Reference proteome</keyword>
<evidence type="ECO:0000256" key="1">
    <source>
        <dbReference type="ARBA" id="ARBA00008645"/>
    </source>
</evidence>
<evidence type="ECO:0000313" key="5">
    <source>
        <dbReference type="Proteomes" id="UP000092444"/>
    </source>
</evidence>
<proteinExistence type="inferred from homology"/>
<sequence>MATKIAVNMNLQCSEIRIQVPWGHIAGQWYGDQLQRPILALHGWLDNCGTFAKLAPLLNSYRSILCIDLPGHGFSSHLPIGIQYETLEYVRTILRVMRTYNWKTVSLMGHSMGGSVAFHFAAFYPEHVDIIIGLDMITYRTYSSEDMPTELEYIITKNVEFNERLIDKCVAMEPPCYTMEECERLLHESTDRSINLENCKYILERNVTRSTLHPDKYYFSRDSRVKLKRRYNASPELLNEMAKRICRESIPHLVIKGGKSRITSYSNTALTHYLQENNKNFVIHTYTPGTHHLHLNNADAVAQIIIQFLQNYDTLRKEQHSVFKAKV</sequence>
<dbReference type="Pfam" id="PF00561">
    <property type="entry name" value="Abhydrolase_1"/>
    <property type="match status" value="1"/>
</dbReference>
<dbReference type="PANTHER" id="PTHR43798:SF14">
    <property type="entry name" value="SERINE HYDROLASE-LIKE PROTEIN DDB_G0286239"/>
    <property type="match status" value="1"/>
</dbReference>
<reference evidence="4" key="1">
    <citation type="submission" date="2020-05" db="UniProtKB">
        <authorList>
            <consortium name="EnsemblMetazoa"/>
        </authorList>
    </citation>
    <scope>IDENTIFICATION</scope>
    <source>
        <strain evidence="4">Yale</strain>
    </source>
</reference>
<dbReference type="PhylomeDB" id="A0A1B0G4Y8"/>
<feature type="domain" description="AB hydrolase-1" evidence="3">
    <location>
        <begin position="37"/>
        <end position="165"/>
    </location>
</feature>
<evidence type="ECO:0000313" key="4">
    <source>
        <dbReference type="EnsemblMetazoa" id="GMOY008384-PA"/>
    </source>
</evidence>
<dbReference type="PANTHER" id="PTHR43798">
    <property type="entry name" value="MONOACYLGLYCEROL LIPASE"/>
    <property type="match status" value="1"/>
</dbReference>
<keyword evidence="2" id="KW-0378">Hydrolase</keyword>
<dbReference type="STRING" id="37546.A0A1B0G4Y8"/>
<dbReference type="VEuPathDB" id="VectorBase:GMOY008384"/>
<dbReference type="PRINTS" id="PR00111">
    <property type="entry name" value="ABHYDROLASE"/>
</dbReference>
<evidence type="ECO:0000259" key="3">
    <source>
        <dbReference type="Pfam" id="PF00561"/>
    </source>
</evidence>
<dbReference type="Proteomes" id="UP000092444">
    <property type="component" value="Unassembled WGS sequence"/>
</dbReference>
<organism evidence="4 5">
    <name type="scientific">Glossina morsitans morsitans</name>
    <name type="common">Savannah tsetse fly</name>
    <dbReference type="NCBI Taxonomy" id="37546"/>
    <lineage>
        <taxon>Eukaryota</taxon>
        <taxon>Metazoa</taxon>
        <taxon>Ecdysozoa</taxon>
        <taxon>Arthropoda</taxon>
        <taxon>Hexapoda</taxon>
        <taxon>Insecta</taxon>
        <taxon>Pterygota</taxon>
        <taxon>Neoptera</taxon>
        <taxon>Endopterygota</taxon>
        <taxon>Diptera</taxon>
        <taxon>Brachycera</taxon>
        <taxon>Muscomorpha</taxon>
        <taxon>Hippoboscoidea</taxon>
        <taxon>Glossinidae</taxon>
        <taxon>Glossina</taxon>
    </lineage>
</organism>
<dbReference type="GO" id="GO:0016787">
    <property type="term" value="F:hydrolase activity"/>
    <property type="evidence" value="ECO:0007669"/>
    <property type="project" value="UniProtKB-KW"/>
</dbReference>